<name>A0A5B7JHU7_PORTR</name>
<comment type="caution">
    <text evidence="2">The sequence shown here is derived from an EMBL/GenBank/DDBJ whole genome shotgun (WGS) entry which is preliminary data.</text>
</comment>
<dbReference type="Proteomes" id="UP000324222">
    <property type="component" value="Unassembled WGS sequence"/>
</dbReference>
<dbReference type="EMBL" id="VSRR010103090">
    <property type="protein sequence ID" value="MPC95672.1"/>
    <property type="molecule type" value="Genomic_DNA"/>
</dbReference>
<accession>A0A5B7JHU7</accession>
<sequence length="53" mass="5695">MLPFAAEATCPPEETCNEVLPTEWSTWARSLMETRGSGGSSRGRAYCSEAGRG</sequence>
<proteinExistence type="predicted"/>
<reference evidence="2 3" key="1">
    <citation type="submission" date="2019-05" db="EMBL/GenBank/DDBJ databases">
        <title>Another draft genome of Portunus trituberculatus and its Hox gene families provides insights of decapod evolution.</title>
        <authorList>
            <person name="Jeong J.-H."/>
            <person name="Song I."/>
            <person name="Kim S."/>
            <person name="Choi T."/>
            <person name="Kim D."/>
            <person name="Ryu S."/>
            <person name="Kim W."/>
        </authorList>
    </citation>
    <scope>NUCLEOTIDE SEQUENCE [LARGE SCALE GENOMIC DNA]</scope>
    <source>
        <tissue evidence="2">Muscle</tissue>
    </source>
</reference>
<gene>
    <name evidence="2" type="ORF">E2C01_090892</name>
</gene>
<keyword evidence="3" id="KW-1185">Reference proteome</keyword>
<protein>
    <submittedName>
        <fullName evidence="2">Uncharacterized protein</fullName>
    </submittedName>
</protein>
<evidence type="ECO:0000313" key="2">
    <source>
        <dbReference type="EMBL" id="MPC95672.1"/>
    </source>
</evidence>
<dbReference type="AlphaFoldDB" id="A0A5B7JHU7"/>
<evidence type="ECO:0000313" key="3">
    <source>
        <dbReference type="Proteomes" id="UP000324222"/>
    </source>
</evidence>
<organism evidence="2 3">
    <name type="scientific">Portunus trituberculatus</name>
    <name type="common">Swimming crab</name>
    <name type="synonym">Neptunus trituberculatus</name>
    <dbReference type="NCBI Taxonomy" id="210409"/>
    <lineage>
        <taxon>Eukaryota</taxon>
        <taxon>Metazoa</taxon>
        <taxon>Ecdysozoa</taxon>
        <taxon>Arthropoda</taxon>
        <taxon>Crustacea</taxon>
        <taxon>Multicrustacea</taxon>
        <taxon>Malacostraca</taxon>
        <taxon>Eumalacostraca</taxon>
        <taxon>Eucarida</taxon>
        <taxon>Decapoda</taxon>
        <taxon>Pleocyemata</taxon>
        <taxon>Brachyura</taxon>
        <taxon>Eubrachyura</taxon>
        <taxon>Portunoidea</taxon>
        <taxon>Portunidae</taxon>
        <taxon>Portuninae</taxon>
        <taxon>Portunus</taxon>
    </lineage>
</organism>
<evidence type="ECO:0000256" key="1">
    <source>
        <dbReference type="SAM" id="MobiDB-lite"/>
    </source>
</evidence>
<feature type="region of interest" description="Disordered" evidence="1">
    <location>
        <begin position="33"/>
        <end position="53"/>
    </location>
</feature>